<organism evidence="1">
    <name type="scientific">Picea glauca</name>
    <name type="common">White spruce</name>
    <name type="synonym">Pinus glauca</name>
    <dbReference type="NCBI Taxonomy" id="3330"/>
    <lineage>
        <taxon>Eukaryota</taxon>
        <taxon>Viridiplantae</taxon>
        <taxon>Streptophyta</taxon>
        <taxon>Embryophyta</taxon>
        <taxon>Tracheophyta</taxon>
        <taxon>Spermatophyta</taxon>
        <taxon>Pinopsida</taxon>
        <taxon>Pinidae</taxon>
        <taxon>Conifers I</taxon>
        <taxon>Pinales</taxon>
        <taxon>Pinaceae</taxon>
        <taxon>Picea</taxon>
    </lineage>
</organism>
<keyword evidence="1" id="KW-0496">Mitochondrion</keyword>
<dbReference type="EMBL" id="LKAM01000010">
    <property type="protein sequence ID" value="KUM46749.1"/>
    <property type="molecule type" value="Genomic_DNA"/>
</dbReference>
<comment type="caution">
    <text evidence="1">The sequence shown here is derived from an EMBL/GenBank/DDBJ whole genome shotgun (WGS) entry which is preliminary data.</text>
</comment>
<dbReference type="AlphaFoldDB" id="A0A101LWQ8"/>
<geneLocation type="mitochondrion" evidence="1"/>
<reference evidence="1" key="1">
    <citation type="journal article" date="2015" name="Genome Biol. Evol.">
        <title>Organellar Genomes of White Spruce (Picea glauca): Assembly and Annotation.</title>
        <authorList>
            <person name="Jackman S.D."/>
            <person name="Warren R.L."/>
            <person name="Gibb E.A."/>
            <person name="Vandervalk B.P."/>
            <person name="Mohamadi H."/>
            <person name="Chu J."/>
            <person name="Raymond A."/>
            <person name="Pleasance S."/>
            <person name="Coope R."/>
            <person name="Wildung M.R."/>
            <person name="Ritland C.E."/>
            <person name="Bousquet J."/>
            <person name="Jones S.J."/>
            <person name="Bohlmann J."/>
            <person name="Birol I."/>
        </authorList>
    </citation>
    <scope>NUCLEOTIDE SEQUENCE [LARGE SCALE GENOMIC DNA]</scope>
    <source>
        <tissue evidence="1">Flushing bud</tissue>
    </source>
</reference>
<accession>A0A101LWQ8</accession>
<evidence type="ECO:0000313" key="1">
    <source>
        <dbReference type="EMBL" id="KUM46749.1"/>
    </source>
</evidence>
<name>A0A101LWQ8_PICGL</name>
<protein>
    <submittedName>
        <fullName evidence="1">Uncharacterized protein</fullName>
    </submittedName>
</protein>
<sequence length="50" mass="5755">MVGFWLSLLALPHPPYGQMREKSLARASNKFLSRWSSLLAHPHPPFEPVR</sequence>
<gene>
    <name evidence="1" type="ORF">ABT39_MTgene1429</name>
</gene>
<proteinExistence type="predicted"/>